<protein>
    <submittedName>
        <fullName evidence="5">8-oxo-dGTPase</fullName>
    </submittedName>
</protein>
<evidence type="ECO:0000256" key="1">
    <source>
        <dbReference type="ARBA" id="ARBA00005582"/>
    </source>
</evidence>
<evidence type="ECO:0000259" key="4">
    <source>
        <dbReference type="PROSITE" id="PS51462"/>
    </source>
</evidence>
<evidence type="ECO:0000313" key="5">
    <source>
        <dbReference type="EMBL" id="SDW94244.1"/>
    </source>
</evidence>
<dbReference type="PROSITE" id="PS51462">
    <property type="entry name" value="NUDIX"/>
    <property type="match status" value="1"/>
</dbReference>
<dbReference type="Gene3D" id="3.90.79.10">
    <property type="entry name" value="Nucleoside Triphosphate Pyrophosphohydrolase"/>
    <property type="match status" value="1"/>
</dbReference>
<dbReference type="PANTHER" id="PTHR43736:SF1">
    <property type="entry name" value="DIHYDRONEOPTERIN TRIPHOSPHATE DIPHOSPHATASE"/>
    <property type="match status" value="1"/>
</dbReference>
<dbReference type="Pfam" id="PF00293">
    <property type="entry name" value="NUDIX"/>
    <property type="match status" value="1"/>
</dbReference>
<feature type="domain" description="Nudix hydrolase" evidence="4">
    <location>
        <begin position="9"/>
        <end position="163"/>
    </location>
</feature>
<gene>
    <name evidence="5" type="ORF">SAMN05421781_2836</name>
</gene>
<name>A0A1H2XP52_9BACI</name>
<reference evidence="5 6" key="1">
    <citation type="submission" date="2016-10" db="EMBL/GenBank/DDBJ databases">
        <authorList>
            <person name="de Groot N.N."/>
        </authorList>
    </citation>
    <scope>NUCLEOTIDE SEQUENCE [LARGE SCALE GENOMIC DNA]</scope>
    <source>
        <strain evidence="5 6">DSM 23126</strain>
    </source>
</reference>
<dbReference type="InterPro" id="IPR015797">
    <property type="entry name" value="NUDIX_hydrolase-like_dom_sf"/>
</dbReference>
<dbReference type="EMBL" id="FNNC01000007">
    <property type="protein sequence ID" value="SDW94244.1"/>
    <property type="molecule type" value="Genomic_DNA"/>
</dbReference>
<dbReference type="InterPro" id="IPR020084">
    <property type="entry name" value="NUDIX_hydrolase_CS"/>
</dbReference>
<dbReference type="PRINTS" id="PR00502">
    <property type="entry name" value="NUDIXFAMILY"/>
</dbReference>
<dbReference type="InterPro" id="IPR000086">
    <property type="entry name" value="NUDIX_hydrolase_dom"/>
</dbReference>
<dbReference type="RefSeq" id="WP_091616478.1">
    <property type="nucleotide sequence ID" value="NZ_FNNC01000007.1"/>
</dbReference>
<evidence type="ECO:0000313" key="6">
    <source>
        <dbReference type="Proteomes" id="UP000199488"/>
    </source>
</evidence>
<dbReference type="STRING" id="1122204.SAMN05421781_2836"/>
<dbReference type="AlphaFoldDB" id="A0A1H2XP52"/>
<dbReference type="InterPro" id="IPR014078">
    <property type="entry name" value="Nudix_YtkD"/>
</dbReference>
<dbReference type="NCBIfam" id="TIGR02705">
    <property type="entry name" value="nudix_YtkD"/>
    <property type="match status" value="1"/>
</dbReference>
<dbReference type="OrthoDB" id="9131041at2"/>
<comment type="similarity">
    <text evidence="1 3">Belongs to the Nudix hydrolase family.</text>
</comment>
<sequence length="163" mass="18543">MTTCYKFRDYYNNEVELALNGTPFSDKPGHVWVICLYAGRWLLTRHSQRGLEFPGGKIEEDEAPEEAAVREVDEETGGRIEVIRSLGQYKVAGRSEDVIKNIYIAVVDSLVPHEDYMETDGPVLIETLPSNIRDHPAYSFIMKDEVLPRSVKYAEEAGYITLK</sequence>
<dbReference type="PROSITE" id="PS00893">
    <property type="entry name" value="NUDIX_BOX"/>
    <property type="match status" value="1"/>
</dbReference>
<dbReference type="InterPro" id="IPR020476">
    <property type="entry name" value="Nudix_hydrolase"/>
</dbReference>
<evidence type="ECO:0000256" key="3">
    <source>
        <dbReference type="RuleBase" id="RU003476"/>
    </source>
</evidence>
<dbReference type="Proteomes" id="UP000199488">
    <property type="component" value="Unassembled WGS sequence"/>
</dbReference>
<keyword evidence="2 3" id="KW-0378">Hydrolase</keyword>
<dbReference type="SUPFAM" id="SSF55811">
    <property type="entry name" value="Nudix"/>
    <property type="match status" value="1"/>
</dbReference>
<accession>A0A1H2XP52</accession>
<organism evidence="5 6">
    <name type="scientific">Marinococcus luteus</name>
    <dbReference type="NCBI Taxonomy" id="1122204"/>
    <lineage>
        <taxon>Bacteria</taxon>
        <taxon>Bacillati</taxon>
        <taxon>Bacillota</taxon>
        <taxon>Bacilli</taxon>
        <taxon>Bacillales</taxon>
        <taxon>Bacillaceae</taxon>
        <taxon>Marinococcus</taxon>
    </lineage>
</organism>
<keyword evidence="6" id="KW-1185">Reference proteome</keyword>
<dbReference type="GO" id="GO:0016787">
    <property type="term" value="F:hydrolase activity"/>
    <property type="evidence" value="ECO:0007669"/>
    <property type="project" value="UniProtKB-KW"/>
</dbReference>
<dbReference type="PANTHER" id="PTHR43736">
    <property type="entry name" value="ADP-RIBOSE PYROPHOSPHATASE"/>
    <property type="match status" value="1"/>
</dbReference>
<evidence type="ECO:0000256" key="2">
    <source>
        <dbReference type="ARBA" id="ARBA00022801"/>
    </source>
</evidence>
<proteinExistence type="inferred from homology"/>